<reference evidence="15 16" key="1">
    <citation type="journal article" date="2016" name="Nat. Commun.">
        <title>Thousands of microbial genomes shed light on interconnected biogeochemical processes in an aquifer system.</title>
        <authorList>
            <person name="Anantharaman K."/>
            <person name="Brown C.T."/>
            <person name="Hug L.A."/>
            <person name="Sharon I."/>
            <person name="Castelle C.J."/>
            <person name="Probst A.J."/>
            <person name="Thomas B.C."/>
            <person name="Singh A."/>
            <person name="Wilkins M.J."/>
            <person name="Karaoz U."/>
            <person name="Brodie E.L."/>
            <person name="Williams K.H."/>
            <person name="Hubbard S.S."/>
            <person name="Banfield J.F."/>
        </authorList>
    </citation>
    <scope>NUCLEOTIDE SEQUENCE [LARGE SCALE GENOMIC DNA]</scope>
</reference>
<dbReference type="InterPro" id="IPR003674">
    <property type="entry name" value="Oligo_trans_STT3"/>
</dbReference>
<dbReference type="Gene3D" id="3.40.50.12610">
    <property type="match status" value="1"/>
</dbReference>
<feature type="transmembrane region" description="Helical" evidence="14">
    <location>
        <begin position="316"/>
        <end position="339"/>
    </location>
</feature>
<sequence length="752" mass="86397">MSKKKEKRKKKEIQQTKIIKRNYHWLNYVLIVAGAVVSLYMRIAPNVKYFMPEIPFRDPDTCYHLRRIIYVATHQMHLPFYDPLLDHPNGGIPMWSPLYDWLSALPAFVIGWGNPSPLLVQQISLILTLLFGFAALFFIGLLIYKATKNLTTAILASLFSGLTDAQNTYTSAEYIDHNSLVMLLYVIILYVTFAVLSKQESPHAFKDEGLLSVLVALLFWVWPGSYLHCSVLVVILLFYAWLSKRYQLFRYWSIVYAGAAILVAPLAYIHYHLGRKPLGYEYVSFFTVLFLFGISAGMILLDSLFRWRTSARKNVLLLAIIGSAIILIALFLLISAPLIEGIQFARAENIWLSTVWESKPLFYEVLEPIKFFTVNKAVDRLNYLVFIFPLAFLVVLLRRVKIPTEFYAIVVVNGMLFGYLAWVQQRFVFDFAVPYGMILSLGCVWLYWKIVKKFSLVLAGIFCFAIIMTMMPLKKDFKEVFTPMNAFYSTFTWLKNDAKLEGTEINTGHSQPIGVMTPWDFGHHLHLYGEMPTVEDNFGINVGGEKGLIDMAKFFLSTDEESAIALLKQYKVTYIFVPLSSVYEQFPQLIGEDPGKYYQFSIVNEEGKKRINVMTKPYMSETIGFRLSDMLGSSNPSNDENKYDFKALKHFRLLYVSPEATVARQPVFAGSLKIYTYTDGTPLQVNAEGNPEYKLVALVRTNRGLKFWYRQKGNVNDGIIAPYPTHPVMDYPYAQYYTVYIGNQVYTFKDVR</sequence>
<evidence type="ECO:0000256" key="8">
    <source>
        <dbReference type="ARBA" id="ARBA00022692"/>
    </source>
</evidence>
<comment type="pathway">
    <text evidence="4">Protein modification; protein glycosylation.</text>
</comment>
<keyword evidence="9" id="KW-0479">Metal-binding</keyword>
<evidence type="ECO:0000256" key="12">
    <source>
        <dbReference type="ARBA" id="ARBA00023136"/>
    </source>
</evidence>
<feature type="transmembrane region" description="Helical" evidence="14">
    <location>
        <begin position="428"/>
        <end position="448"/>
    </location>
</feature>
<evidence type="ECO:0000256" key="5">
    <source>
        <dbReference type="ARBA" id="ARBA00010810"/>
    </source>
</evidence>
<proteinExistence type="inferred from homology"/>
<feature type="transmembrane region" description="Helical" evidence="14">
    <location>
        <begin position="217"/>
        <end position="242"/>
    </location>
</feature>
<dbReference type="GO" id="GO:0016020">
    <property type="term" value="C:membrane"/>
    <property type="evidence" value="ECO:0007669"/>
    <property type="project" value="InterPro"/>
</dbReference>
<dbReference type="GO" id="GO:0004576">
    <property type="term" value="F:oligosaccharyl transferase activity"/>
    <property type="evidence" value="ECO:0007669"/>
    <property type="project" value="InterPro"/>
</dbReference>
<dbReference type="PANTHER" id="PTHR13872:SF1">
    <property type="entry name" value="DOLICHYL-DIPHOSPHOOLIGOSACCHARIDE--PROTEIN GLYCOSYLTRANSFERASE SUBUNIT STT3B"/>
    <property type="match status" value="1"/>
</dbReference>
<keyword evidence="7" id="KW-0808">Transferase</keyword>
<evidence type="ECO:0000313" key="15">
    <source>
        <dbReference type="EMBL" id="OGF66641.1"/>
    </source>
</evidence>
<feature type="transmembrane region" description="Helical" evidence="14">
    <location>
        <begin position="381"/>
        <end position="397"/>
    </location>
</feature>
<evidence type="ECO:0000256" key="3">
    <source>
        <dbReference type="ARBA" id="ARBA00004127"/>
    </source>
</evidence>
<evidence type="ECO:0000256" key="9">
    <source>
        <dbReference type="ARBA" id="ARBA00022723"/>
    </source>
</evidence>
<dbReference type="Proteomes" id="UP000178943">
    <property type="component" value="Unassembled WGS sequence"/>
</dbReference>
<evidence type="ECO:0008006" key="17">
    <source>
        <dbReference type="Google" id="ProtNLM"/>
    </source>
</evidence>
<evidence type="ECO:0000256" key="7">
    <source>
        <dbReference type="ARBA" id="ARBA00022679"/>
    </source>
</evidence>
<evidence type="ECO:0000256" key="14">
    <source>
        <dbReference type="SAM" id="Phobius"/>
    </source>
</evidence>
<feature type="transmembrane region" description="Helical" evidence="14">
    <location>
        <begin position="254"/>
        <end position="271"/>
    </location>
</feature>
<dbReference type="AlphaFoldDB" id="A0A1F5VU96"/>
<keyword evidence="13" id="KW-0464">Manganese</keyword>
<keyword evidence="6" id="KW-0328">Glycosyltransferase</keyword>
<evidence type="ECO:0000256" key="10">
    <source>
        <dbReference type="ARBA" id="ARBA00022842"/>
    </source>
</evidence>
<feature type="transmembrane region" description="Helical" evidence="14">
    <location>
        <begin position="123"/>
        <end position="144"/>
    </location>
</feature>
<feature type="transmembrane region" description="Helical" evidence="14">
    <location>
        <begin position="180"/>
        <end position="197"/>
    </location>
</feature>
<comment type="caution">
    <text evidence="15">The sequence shown here is derived from an EMBL/GenBank/DDBJ whole genome shotgun (WGS) entry which is preliminary data.</text>
</comment>
<evidence type="ECO:0000256" key="6">
    <source>
        <dbReference type="ARBA" id="ARBA00022676"/>
    </source>
</evidence>
<dbReference type="GO" id="GO:0046872">
    <property type="term" value="F:metal ion binding"/>
    <property type="evidence" value="ECO:0007669"/>
    <property type="project" value="UniProtKB-KW"/>
</dbReference>
<dbReference type="PANTHER" id="PTHR13872">
    <property type="entry name" value="DOLICHYL-DIPHOSPHOOLIGOSACCHARIDE--PROTEIN GLYCOSYLTRANSFERASE SUBUNIT"/>
    <property type="match status" value="1"/>
</dbReference>
<evidence type="ECO:0000256" key="2">
    <source>
        <dbReference type="ARBA" id="ARBA00001946"/>
    </source>
</evidence>
<comment type="cofactor">
    <cofactor evidence="2">
        <name>Mg(2+)</name>
        <dbReference type="ChEBI" id="CHEBI:18420"/>
    </cofactor>
</comment>
<organism evidence="15 16">
    <name type="scientific">Candidatus Fischerbacteria bacterium RBG_13_37_8</name>
    <dbReference type="NCBI Taxonomy" id="1817863"/>
    <lineage>
        <taxon>Bacteria</taxon>
        <taxon>Candidatus Fischeribacteriota</taxon>
    </lineage>
</organism>
<comment type="cofactor">
    <cofactor evidence="1">
        <name>Mn(2+)</name>
        <dbReference type="ChEBI" id="CHEBI:29035"/>
    </cofactor>
</comment>
<feature type="transmembrane region" description="Helical" evidence="14">
    <location>
        <begin position="404"/>
        <end position="422"/>
    </location>
</feature>
<feature type="transmembrane region" description="Helical" evidence="14">
    <location>
        <begin position="283"/>
        <end position="304"/>
    </location>
</feature>
<evidence type="ECO:0000256" key="13">
    <source>
        <dbReference type="ARBA" id="ARBA00023211"/>
    </source>
</evidence>
<keyword evidence="11 14" id="KW-1133">Transmembrane helix</keyword>
<evidence type="ECO:0000313" key="16">
    <source>
        <dbReference type="Proteomes" id="UP000178943"/>
    </source>
</evidence>
<protein>
    <recommendedName>
        <fullName evidence="17">Glycosyltransferase RgtA/B/C/D-like domain-containing protein</fullName>
    </recommendedName>
</protein>
<keyword evidence="12 14" id="KW-0472">Membrane</keyword>
<keyword evidence="8 14" id="KW-0812">Transmembrane</keyword>
<evidence type="ECO:0000256" key="11">
    <source>
        <dbReference type="ARBA" id="ARBA00022989"/>
    </source>
</evidence>
<dbReference type="STRING" id="1817863.A2Y62_20005"/>
<keyword evidence="10" id="KW-0460">Magnesium</keyword>
<dbReference type="GO" id="GO:0012505">
    <property type="term" value="C:endomembrane system"/>
    <property type="evidence" value="ECO:0007669"/>
    <property type="project" value="UniProtKB-SubCell"/>
</dbReference>
<name>A0A1F5VU96_9BACT</name>
<accession>A0A1F5VU96</accession>
<feature type="transmembrane region" description="Helical" evidence="14">
    <location>
        <begin position="455"/>
        <end position="473"/>
    </location>
</feature>
<gene>
    <name evidence="15" type="ORF">A2Y62_20005</name>
</gene>
<evidence type="ECO:0000256" key="4">
    <source>
        <dbReference type="ARBA" id="ARBA00004922"/>
    </source>
</evidence>
<comment type="subcellular location">
    <subcellularLocation>
        <location evidence="3">Endomembrane system</location>
        <topology evidence="3">Multi-pass membrane protein</topology>
    </subcellularLocation>
</comment>
<comment type="similarity">
    <text evidence="5">Belongs to the STT3 family.</text>
</comment>
<evidence type="ECO:0000256" key="1">
    <source>
        <dbReference type="ARBA" id="ARBA00001936"/>
    </source>
</evidence>
<feature type="transmembrane region" description="Helical" evidence="14">
    <location>
        <begin position="25"/>
        <end position="43"/>
    </location>
</feature>
<dbReference type="EMBL" id="MFGW01000086">
    <property type="protein sequence ID" value="OGF66641.1"/>
    <property type="molecule type" value="Genomic_DNA"/>
</dbReference>